<protein>
    <recommendedName>
        <fullName evidence="4">DUF2203 domain-containing protein</fullName>
    </recommendedName>
</protein>
<reference evidence="2 3" key="1">
    <citation type="submission" date="2021-08" db="EMBL/GenBank/DDBJ databases">
        <title>Draft genome sequence of Spirulina subsalsa with high tolerance to salinity and hype-accumulation of phycocyanin.</title>
        <authorList>
            <person name="Pei H."/>
            <person name="Jiang L."/>
        </authorList>
    </citation>
    <scope>NUCLEOTIDE SEQUENCE [LARGE SCALE GENOMIC DNA]</scope>
    <source>
        <strain evidence="2 3">FACHB-351</strain>
    </source>
</reference>
<evidence type="ECO:0000313" key="3">
    <source>
        <dbReference type="Proteomes" id="UP001526426"/>
    </source>
</evidence>
<evidence type="ECO:0008006" key="4">
    <source>
        <dbReference type="Google" id="ProtNLM"/>
    </source>
</evidence>
<dbReference type="RefSeq" id="WP_265266505.1">
    <property type="nucleotide sequence ID" value="NZ_JAIHOM010000151.1"/>
</dbReference>
<comment type="caution">
    <text evidence="2">The sequence shown here is derived from an EMBL/GenBank/DDBJ whole genome shotgun (WGS) entry which is preliminary data.</text>
</comment>
<name>A0ABT3LAP4_9CYAN</name>
<organism evidence="2 3">
    <name type="scientific">Spirulina subsalsa FACHB-351</name>
    <dbReference type="NCBI Taxonomy" id="234711"/>
    <lineage>
        <taxon>Bacteria</taxon>
        <taxon>Bacillati</taxon>
        <taxon>Cyanobacteriota</taxon>
        <taxon>Cyanophyceae</taxon>
        <taxon>Spirulinales</taxon>
        <taxon>Spirulinaceae</taxon>
        <taxon>Spirulina</taxon>
    </lineage>
</organism>
<keyword evidence="3" id="KW-1185">Reference proteome</keyword>
<evidence type="ECO:0000256" key="1">
    <source>
        <dbReference type="SAM" id="MobiDB-lite"/>
    </source>
</evidence>
<sequence length="116" mass="13684">MPPTDEPLWEEEFNTALAQVEQSLQDLKQRRQQVQQDSQTLKDLQQKQQTLKGQKLPKHHPLKAELEQIEEQIHLLEVQLESRLFRWQSLQEPFWQVVRFGGLGIVLGWLLKSCTS</sequence>
<gene>
    <name evidence="2" type="ORF">K4A83_20255</name>
</gene>
<feature type="compositionally biased region" description="Low complexity" evidence="1">
    <location>
        <begin position="35"/>
        <end position="54"/>
    </location>
</feature>
<accession>A0ABT3LAP4</accession>
<feature type="region of interest" description="Disordered" evidence="1">
    <location>
        <begin position="35"/>
        <end position="58"/>
    </location>
</feature>
<evidence type="ECO:0000313" key="2">
    <source>
        <dbReference type="EMBL" id="MCW6038587.1"/>
    </source>
</evidence>
<dbReference type="Proteomes" id="UP001526426">
    <property type="component" value="Unassembled WGS sequence"/>
</dbReference>
<proteinExistence type="predicted"/>
<dbReference type="EMBL" id="JAIHOM010000151">
    <property type="protein sequence ID" value="MCW6038587.1"/>
    <property type="molecule type" value="Genomic_DNA"/>
</dbReference>